<dbReference type="Pfam" id="PF01548">
    <property type="entry name" value="DEDD_Tnp_IS110"/>
    <property type="match status" value="1"/>
</dbReference>
<dbReference type="PANTHER" id="PTHR33055">
    <property type="entry name" value="TRANSPOSASE FOR INSERTION SEQUENCE ELEMENT IS1111A"/>
    <property type="match status" value="1"/>
</dbReference>
<dbReference type="OrthoDB" id="9815354at2"/>
<name>A0A0D8HDZ4_9ACTN</name>
<dbReference type="PANTHER" id="PTHR33055:SF15">
    <property type="entry name" value="TRANSPOSASE-RELATED"/>
    <property type="match status" value="1"/>
</dbReference>
<sequence>MEQIRDRVAGLDIHRDTVVAYTRIGGSTDIELTKKTTPTTLRRSGPIGIVLIRGRTNNDSDGGNRHLPQAGVLRLGGIDLWLCNAQRTKNLPERKTDLSDAEWLGDVARHGMVRPSMVPPSEIRALRDLTRYRKSQVDTPTKEIQRLGKVFQDAQHQDHLGSFSYMERIVEGDHRGTYLRNT</sequence>
<dbReference type="AlphaFoldDB" id="A0A0D8HDZ4"/>
<reference evidence="2 3" key="1">
    <citation type="submission" date="2015-01" db="EMBL/GenBank/DDBJ databases">
        <title>Draft genome of the acidophilic iron oxidizer Acidithrix ferrooxidans strain Py-F3.</title>
        <authorList>
            <person name="Poehlein A."/>
            <person name="Eisen S."/>
            <person name="Schloemann M."/>
            <person name="Johnson B.D."/>
            <person name="Daniel R."/>
            <person name="Muehling M."/>
        </authorList>
    </citation>
    <scope>NUCLEOTIDE SEQUENCE [LARGE SCALE GENOMIC DNA]</scope>
    <source>
        <strain evidence="2 3">Py-F3</strain>
    </source>
</reference>
<dbReference type="STRING" id="1280514.AXFE_29810"/>
<evidence type="ECO:0000313" key="3">
    <source>
        <dbReference type="Proteomes" id="UP000032360"/>
    </source>
</evidence>
<comment type="caution">
    <text evidence="2">The sequence shown here is derived from an EMBL/GenBank/DDBJ whole genome shotgun (WGS) entry which is preliminary data.</text>
</comment>
<dbReference type="InterPro" id="IPR002525">
    <property type="entry name" value="Transp_IS110-like_N"/>
</dbReference>
<proteinExistence type="predicted"/>
<dbReference type="GO" id="GO:0003677">
    <property type="term" value="F:DNA binding"/>
    <property type="evidence" value="ECO:0007669"/>
    <property type="project" value="InterPro"/>
</dbReference>
<dbReference type="EMBL" id="JXYS01000095">
    <property type="protein sequence ID" value="KJF16180.1"/>
    <property type="molecule type" value="Genomic_DNA"/>
</dbReference>
<dbReference type="Proteomes" id="UP000032360">
    <property type="component" value="Unassembled WGS sequence"/>
</dbReference>
<keyword evidence="3" id="KW-1185">Reference proteome</keyword>
<accession>A0A0D8HDZ4</accession>
<gene>
    <name evidence="2" type="ORF">AXFE_29810</name>
</gene>
<dbReference type="RefSeq" id="WP_052606654.1">
    <property type="nucleotide sequence ID" value="NZ_JXYS01000095.1"/>
</dbReference>
<evidence type="ECO:0000313" key="2">
    <source>
        <dbReference type="EMBL" id="KJF16180.1"/>
    </source>
</evidence>
<feature type="domain" description="Transposase IS110-like N-terminal" evidence="1">
    <location>
        <begin position="70"/>
        <end position="152"/>
    </location>
</feature>
<dbReference type="GO" id="GO:0006313">
    <property type="term" value="P:DNA transposition"/>
    <property type="evidence" value="ECO:0007669"/>
    <property type="project" value="InterPro"/>
</dbReference>
<protein>
    <submittedName>
        <fullName evidence="2">Transposase</fullName>
    </submittedName>
</protein>
<evidence type="ECO:0000259" key="1">
    <source>
        <dbReference type="Pfam" id="PF01548"/>
    </source>
</evidence>
<dbReference type="GO" id="GO:0004803">
    <property type="term" value="F:transposase activity"/>
    <property type="evidence" value="ECO:0007669"/>
    <property type="project" value="InterPro"/>
</dbReference>
<organism evidence="2 3">
    <name type="scientific">Acidithrix ferrooxidans</name>
    <dbReference type="NCBI Taxonomy" id="1280514"/>
    <lineage>
        <taxon>Bacteria</taxon>
        <taxon>Bacillati</taxon>
        <taxon>Actinomycetota</taxon>
        <taxon>Acidimicrobiia</taxon>
        <taxon>Acidimicrobiales</taxon>
        <taxon>Acidimicrobiaceae</taxon>
        <taxon>Acidithrix</taxon>
    </lineage>
</organism>
<dbReference type="InterPro" id="IPR047650">
    <property type="entry name" value="Transpos_IS110"/>
</dbReference>